<keyword evidence="2" id="KW-0723">Serine/threonine-protein kinase</keyword>
<dbReference type="InterPro" id="IPR000719">
    <property type="entry name" value="Prot_kinase_dom"/>
</dbReference>
<dbReference type="GO" id="GO:0005524">
    <property type="term" value="F:ATP binding"/>
    <property type="evidence" value="ECO:0007669"/>
    <property type="project" value="UniProtKB-KW"/>
</dbReference>
<evidence type="ECO:0000256" key="6">
    <source>
        <dbReference type="ARBA" id="ARBA00022840"/>
    </source>
</evidence>
<proteinExistence type="predicted"/>
<dbReference type="SMART" id="SM00220">
    <property type="entry name" value="S_TKc"/>
    <property type="match status" value="1"/>
</dbReference>
<evidence type="ECO:0000256" key="3">
    <source>
        <dbReference type="ARBA" id="ARBA00022679"/>
    </source>
</evidence>
<dbReference type="PANTHER" id="PTHR43895">
    <property type="entry name" value="CALCIUM/CALMODULIN-DEPENDENT PROTEIN KINASE KINASE-RELATED"/>
    <property type="match status" value="1"/>
</dbReference>
<protein>
    <recommendedName>
        <fullName evidence="1">non-specific serine/threonine protein kinase</fullName>
        <ecNumber evidence="1">2.7.11.1</ecNumber>
    </recommendedName>
</protein>
<keyword evidence="4" id="KW-0547">Nucleotide-binding</keyword>
<dbReference type="SUPFAM" id="SSF56112">
    <property type="entry name" value="Protein kinase-like (PK-like)"/>
    <property type="match status" value="1"/>
</dbReference>
<keyword evidence="5" id="KW-0418">Kinase</keyword>
<dbReference type="EC" id="2.7.11.1" evidence="1"/>
<dbReference type="Pfam" id="PF00069">
    <property type="entry name" value="Pkinase"/>
    <property type="match status" value="1"/>
</dbReference>
<feature type="domain" description="Protein kinase" evidence="10">
    <location>
        <begin position="414"/>
        <end position="724"/>
    </location>
</feature>
<dbReference type="PROSITE" id="PS50011">
    <property type="entry name" value="PROTEIN_KINASE_DOM"/>
    <property type="match status" value="1"/>
</dbReference>
<sequence length="724" mass="82226">MSPVRFWIFLNGRVFSGPLTEKDLPLAMLLHDLLNLSSPGISGVDAMTCTFYKFTEPLPFSGRAKEVENACLANRHKQEMLDFDNCVEDLAEDKYLSHRYVCLVIETPQLPHLDAINKLSYSHNALFQALQIHVENIKSWSMIDVESNMSGGVFWDNGKQPNEGTIKDFDDALSRHREYDDKFHDPSDDFAVDLEMIRERMRGAFDEYFKIGSPTVKGSGELLAVYALGRSYPCFKRISNDPSSRFKSNELSHLFFKPPFFVCRTEGSRTVFKTDLPWEFPFFVTAEAERSNWCRFNPSSEYSVIVKDFLCPFLLCEVVSDRQETDRYRMLLQGIAAVRVVNILKKLDSKKDLFVVAVYLKANLTAERYIIMQTSTGEVYIAQRDYDLLDAGQALKFLRAMFNLQDQMENFAKELDDSHTGKGALSKIAKIASPIISLAKIRRSTTGTKGTDTMDSLSGDAGQPSQRCGGQYRFTDDPEVRKHLDGMHYRVDAFLFGFPNVAMISCKSDRLERGFLKFTKRQSEVEILQYLAKFPCEQNHTIPGICVWTLPSKGFVVFSHSGGSHLTNLHNPDVHMWSAARQLAEGVAFMHNHGVTHLDIKPANVLIHPDGGRLSIIDYSVSEFIKPGTKLHVMKGTKNYIAPEVNVKHPEYDPIRADLWSSAKTLRELLACCCQHTRERTVLVGIINQLMADDPLARPMMQEVLQQMSTFESSIVKYSRSTFF</sequence>
<dbReference type="InterPro" id="IPR011009">
    <property type="entry name" value="Kinase-like_dom_sf"/>
</dbReference>
<reference evidence="11" key="1">
    <citation type="submission" date="2021-03" db="EMBL/GenBank/DDBJ databases">
        <title>Evolutionary innovations through gain and loss of genes in the ectomycorrhizal Boletales.</title>
        <authorList>
            <person name="Wu G."/>
            <person name="Miyauchi S."/>
            <person name="Morin E."/>
            <person name="Yang Z.-L."/>
            <person name="Xu J."/>
            <person name="Martin F.M."/>
        </authorList>
    </citation>
    <scope>NUCLEOTIDE SEQUENCE</scope>
    <source>
        <strain evidence="11">BR01</strain>
    </source>
</reference>
<feature type="region of interest" description="Disordered" evidence="9">
    <location>
        <begin position="446"/>
        <end position="469"/>
    </location>
</feature>
<dbReference type="GO" id="GO:0007165">
    <property type="term" value="P:signal transduction"/>
    <property type="evidence" value="ECO:0007669"/>
    <property type="project" value="TreeGrafter"/>
</dbReference>
<dbReference type="Gene3D" id="1.10.510.10">
    <property type="entry name" value="Transferase(Phosphotransferase) domain 1"/>
    <property type="match status" value="1"/>
</dbReference>
<keyword evidence="12" id="KW-1185">Reference proteome</keyword>
<dbReference type="OrthoDB" id="2620952at2759"/>
<evidence type="ECO:0000256" key="8">
    <source>
        <dbReference type="ARBA" id="ARBA00048679"/>
    </source>
</evidence>
<evidence type="ECO:0000256" key="5">
    <source>
        <dbReference type="ARBA" id="ARBA00022777"/>
    </source>
</evidence>
<evidence type="ECO:0000313" key="12">
    <source>
        <dbReference type="Proteomes" id="UP000683000"/>
    </source>
</evidence>
<evidence type="ECO:0000256" key="7">
    <source>
        <dbReference type="ARBA" id="ARBA00047899"/>
    </source>
</evidence>
<accession>A0A8I3AB09</accession>
<keyword evidence="6" id="KW-0067">ATP-binding</keyword>
<evidence type="ECO:0000256" key="1">
    <source>
        <dbReference type="ARBA" id="ARBA00012513"/>
    </source>
</evidence>
<evidence type="ECO:0000256" key="9">
    <source>
        <dbReference type="SAM" id="MobiDB-lite"/>
    </source>
</evidence>
<keyword evidence="3" id="KW-0808">Transferase</keyword>
<comment type="catalytic activity">
    <reaction evidence="7">
        <text>L-threonyl-[protein] + ATP = O-phospho-L-threonyl-[protein] + ADP + H(+)</text>
        <dbReference type="Rhea" id="RHEA:46608"/>
        <dbReference type="Rhea" id="RHEA-COMP:11060"/>
        <dbReference type="Rhea" id="RHEA-COMP:11605"/>
        <dbReference type="ChEBI" id="CHEBI:15378"/>
        <dbReference type="ChEBI" id="CHEBI:30013"/>
        <dbReference type="ChEBI" id="CHEBI:30616"/>
        <dbReference type="ChEBI" id="CHEBI:61977"/>
        <dbReference type="ChEBI" id="CHEBI:456216"/>
        <dbReference type="EC" id="2.7.11.1"/>
    </reaction>
</comment>
<comment type="caution">
    <text evidence="11">The sequence shown here is derived from an EMBL/GenBank/DDBJ whole genome shotgun (WGS) entry which is preliminary data.</text>
</comment>
<evidence type="ECO:0000259" key="10">
    <source>
        <dbReference type="PROSITE" id="PS50011"/>
    </source>
</evidence>
<dbReference type="PANTHER" id="PTHR43895:SF32">
    <property type="entry name" value="SERINE_THREONINE-PROTEIN KINASE CHK1"/>
    <property type="match status" value="1"/>
</dbReference>
<dbReference type="GO" id="GO:0004674">
    <property type="term" value="F:protein serine/threonine kinase activity"/>
    <property type="evidence" value="ECO:0007669"/>
    <property type="project" value="UniProtKB-KW"/>
</dbReference>
<gene>
    <name evidence="11" type="ORF">JVT61DRAFT_2806</name>
</gene>
<dbReference type="InterPro" id="IPR008271">
    <property type="entry name" value="Ser/Thr_kinase_AS"/>
</dbReference>
<dbReference type="Proteomes" id="UP000683000">
    <property type="component" value="Unassembled WGS sequence"/>
</dbReference>
<comment type="catalytic activity">
    <reaction evidence="8">
        <text>L-seryl-[protein] + ATP = O-phospho-L-seryl-[protein] + ADP + H(+)</text>
        <dbReference type="Rhea" id="RHEA:17989"/>
        <dbReference type="Rhea" id="RHEA-COMP:9863"/>
        <dbReference type="Rhea" id="RHEA-COMP:11604"/>
        <dbReference type="ChEBI" id="CHEBI:15378"/>
        <dbReference type="ChEBI" id="CHEBI:29999"/>
        <dbReference type="ChEBI" id="CHEBI:30616"/>
        <dbReference type="ChEBI" id="CHEBI:83421"/>
        <dbReference type="ChEBI" id="CHEBI:456216"/>
        <dbReference type="EC" id="2.7.11.1"/>
    </reaction>
</comment>
<evidence type="ECO:0000256" key="4">
    <source>
        <dbReference type="ARBA" id="ARBA00022741"/>
    </source>
</evidence>
<evidence type="ECO:0000256" key="2">
    <source>
        <dbReference type="ARBA" id="ARBA00022527"/>
    </source>
</evidence>
<organism evidence="11 12">
    <name type="scientific">Boletus reticuloceps</name>
    <dbReference type="NCBI Taxonomy" id="495285"/>
    <lineage>
        <taxon>Eukaryota</taxon>
        <taxon>Fungi</taxon>
        <taxon>Dikarya</taxon>
        <taxon>Basidiomycota</taxon>
        <taxon>Agaricomycotina</taxon>
        <taxon>Agaricomycetes</taxon>
        <taxon>Agaricomycetidae</taxon>
        <taxon>Boletales</taxon>
        <taxon>Boletineae</taxon>
        <taxon>Boletaceae</taxon>
        <taxon>Boletoideae</taxon>
        <taxon>Boletus</taxon>
    </lineage>
</organism>
<dbReference type="EMBL" id="JAGFBS010000013">
    <property type="protein sequence ID" value="KAG6375935.1"/>
    <property type="molecule type" value="Genomic_DNA"/>
</dbReference>
<evidence type="ECO:0000313" key="11">
    <source>
        <dbReference type="EMBL" id="KAG6375935.1"/>
    </source>
</evidence>
<dbReference type="AlphaFoldDB" id="A0A8I3AB09"/>
<dbReference type="PROSITE" id="PS00108">
    <property type="entry name" value="PROTEIN_KINASE_ST"/>
    <property type="match status" value="1"/>
</dbReference>
<name>A0A8I3AB09_9AGAM</name>
<feature type="compositionally biased region" description="Polar residues" evidence="9">
    <location>
        <begin position="446"/>
        <end position="456"/>
    </location>
</feature>